<feature type="signal peptide" evidence="3">
    <location>
        <begin position="1"/>
        <end position="18"/>
    </location>
</feature>
<reference evidence="5 6" key="1">
    <citation type="submission" date="2018-05" db="EMBL/GenBank/DDBJ databases">
        <title>Genome sequencing and assembly of the regulated plant pathogen Lachnellula willkommii and related sister species for the development of diagnostic species identification markers.</title>
        <authorList>
            <person name="Giroux E."/>
            <person name="Bilodeau G."/>
        </authorList>
    </citation>
    <scope>NUCLEOTIDE SEQUENCE [LARGE SCALE GENOMIC DNA]</scope>
    <source>
        <strain evidence="5 6">CBS 268.59</strain>
    </source>
</reference>
<evidence type="ECO:0000313" key="5">
    <source>
        <dbReference type="EMBL" id="TVY55972.1"/>
    </source>
</evidence>
<feature type="region of interest" description="Disordered" evidence="2">
    <location>
        <begin position="116"/>
        <end position="199"/>
    </location>
</feature>
<dbReference type="InterPro" id="IPR052982">
    <property type="entry name" value="SRP1/TIP1-like"/>
</dbReference>
<protein>
    <recommendedName>
        <fullName evidence="4">Yeast cell wall synthesis Kre9/Knh1-like N-terminal domain-containing protein</fullName>
    </recommendedName>
</protein>
<dbReference type="PANTHER" id="PTHR40633:SF1">
    <property type="entry name" value="GPI ANCHORED SERINE-THREONINE RICH PROTEIN (AFU_ORTHOLOGUE AFUA_1G03630)"/>
    <property type="match status" value="1"/>
</dbReference>
<keyword evidence="6" id="KW-1185">Reference proteome</keyword>
<proteinExistence type="predicted"/>
<evidence type="ECO:0000256" key="2">
    <source>
        <dbReference type="SAM" id="MobiDB-lite"/>
    </source>
</evidence>
<dbReference type="Proteomes" id="UP000469558">
    <property type="component" value="Unassembled WGS sequence"/>
</dbReference>
<keyword evidence="1 3" id="KW-0732">Signal</keyword>
<feature type="domain" description="Yeast cell wall synthesis Kre9/Knh1-like N-terminal" evidence="4">
    <location>
        <begin position="29"/>
        <end position="105"/>
    </location>
</feature>
<accession>A0A8T9BXI9</accession>
<dbReference type="InterPro" id="IPR018466">
    <property type="entry name" value="Kre9/Knh1-like_N"/>
</dbReference>
<dbReference type="PANTHER" id="PTHR40633">
    <property type="entry name" value="MATRIX PROTEIN, PUTATIVE (AFU_ORTHOLOGUE AFUA_8G05410)-RELATED"/>
    <property type="match status" value="1"/>
</dbReference>
<sequence length="228" mass="22238">MQFSSFFLAAAAIAAANATVILTNTVYNDITAGVPYPIGFSNNTGPVTITLQNGGANNLQDVSTIASGISTSPYTWSVPSDLAADTYAIKISDGSTTNYGPQFQLLGATNSVTSVTASSTSTGSSSSASSSASTTVTSTTSTGTSTSLTSTGTSSSSASTATSASNSSSSSKASSSGSMTSSASASKTSSTTASTSSAAAVPTTNSASEFASPLALVFLTFAAILTLN</sequence>
<name>A0A8T9BXI9_9HELO</name>
<evidence type="ECO:0000256" key="3">
    <source>
        <dbReference type="SAM" id="SignalP"/>
    </source>
</evidence>
<dbReference type="Pfam" id="PF10342">
    <property type="entry name" value="Kre9_KNH"/>
    <property type="match status" value="1"/>
</dbReference>
<comment type="caution">
    <text evidence="5">The sequence shown here is derived from an EMBL/GenBank/DDBJ whole genome shotgun (WGS) entry which is preliminary data.</text>
</comment>
<organism evidence="5 6">
    <name type="scientific">Lachnellula suecica</name>
    <dbReference type="NCBI Taxonomy" id="602035"/>
    <lineage>
        <taxon>Eukaryota</taxon>
        <taxon>Fungi</taxon>
        <taxon>Dikarya</taxon>
        <taxon>Ascomycota</taxon>
        <taxon>Pezizomycotina</taxon>
        <taxon>Leotiomycetes</taxon>
        <taxon>Helotiales</taxon>
        <taxon>Lachnaceae</taxon>
        <taxon>Lachnellula</taxon>
    </lineage>
</organism>
<dbReference type="AlphaFoldDB" id="A0A8T9BXI9"/>
<dbReference type="OrthoDB" id="5589325at2759"/>
<dbReference type="EMBL" id="QGMK01002797">
    <property type="protein sequence ID" value="TVY55972.1"/>
    <property type="molecule type" value="Genomic_DNA"/>
</dbReference>
<evidence type="ECO:0000313" key="6">
    <source>
        <dbReference type="Proteomes" id="UP000469558"/>
    </source>
</evidence>
<gene>
    <name evidence="5" type="ORF">LSUE1_G009829</name>
</gene>
<evidence type="ECO:0000259" key="4">
    <source>
        <dbReference type="Pfam" id="PF10342"/>
    </source>
</evidence>
<evidence type="ECO:0000256" key="1">
    <source>
        <dbReference type="ARBA" id="ARBA00022729"/>
    </source>
</evidence>
<feature type="chain" id="PRO_5035903619" description="Yeast cell wall synthesis Kre9/Knh1-like N-terminal domain-containing protein" evidence="3">
    <location>
        <begin position="19"/>
        <end position="228"/>
    </location>
</feature>